<reference evidence="1 2" key="1">
    <citation type="submission" date="2021-06" db="EMBL/GenBank/DDBJ databases">
        <title>A haploid diamondback moth (Plutella xylostella L.) genome assembly resolves 31 chromosomes and identifies a diamide resistance mutation.</title>
        <authorList>
            <person name="Ward C.M."/>
            <person name="Perry K.D."/>
            <person name="Baker G."/>
            <person name="Powis K."/>
            <person name="Heckel D.G."/>
            <person name="Baxter S.W."/>
        </authorList>
    </citation>
    <scope>NUCLEOTIDE SEQUENCE [LARGE SCALE GENOMIC DNA]</scope>
    <source>
        <strain evidence="1 2">LV</strain>
        <tissue evidence="1">Single pupa</tissue>
    </source>
</reference>
<proteinExistence type="predicted"/>
<sequence length="63" mass="6981">MSVSVSGARCGRGLGLRLSPHCRQRRRRTGRVVDTLSYTHIQATPPTLTTSVAILIWVDFNKS</sequence>
<gene>
    <name evidence="1" type="ORF">JYU34_008364</name>
</gene>
<name>A0ABQ7QPE5_PLUXY</name>
<dbReference type="EMBL" id="JAHIBW010000011">
    <property type="protein sequence ID" value="KAG7306892.1"/>
    <property type="molecule type" value="Genomic_DNA"/>
</dbReference>
<comment type="caution">
    <text evidence="1">The sequence shown here is derived from an EMBL/GenBank/DDBJ whole genome shotgun (WGS) entry which is preliminary data.</text>
</comment>
<evidence type="ECO:0000313" key="2">
    <source>
        <dbReference type="Proteomes" id="UP000823941"/>
    </source>
</evidence>
<evidence type="ECO:0000313" key="1">
    <source>
        <dbReference type="EMBL" id="KAG7306892.1"/>
    </source>
</evidence>
<organism evidence="1 2">
    <name type="scientific">Plutella xylostella</name>
    <name type="common">Diamondback moth</name>
    <name type="synonym">Plutella maculipennis</name>
    <dbReference type="NCBI Taxonomy" id="51655"/>
    <lineage>
        <taxon>Eukaryota</taxon>
        <taxon>Metazoa</taxon>
        <taxon>Ecdysozoa</taxon>
        <taxon>Arthropoda</taxon>
        <taxon>Hexapoda</taxon>
        <taxon>Insecta</taxon>
        <taxon>Pterygota</taxon>
        <taxon>Neoptera</taxon>
        <taxon>Endopterygota</taxon>
        <taxon>Lepidoptera</taxon>
        <taxon>Glossata</taxon>
        <taxon>Ditrysia</taxon>
        <taxon>Yponomeutoidea</taxon>
        <taxon>Plutellidae</taxon>
        <taxon>Plutella</taxon>
    </lineage>
</organism>
<accession>A0ABQ7QPE5</accession>
<protein>
    <submittedName>
        <fullName evidence="1">Uncharacterized protein</fullName>
    </submittedName>
</protein>
<keyword evidence="2" id="KW-1185">Reference proteome</keyword>
<dbReference type="Proteomes" id="UP000823941">
    <property type="component" value="Chromosome 11"/>
</dbReference>